<dbReference type="EMBL" id="NRRV01000011">
    <property type="protein sequence ID" value="MBK1630394.1"/>
    <property type="molecule type" value="Genomic_DNA"/>
</dbReference>
<evidence type="ECO:0000256" key="1">
    <source>
        <dbReference type="SAM" id="Phobius"/>
    </source>
</evidence>
<comment type="caution">
    <text evidence="2">The sequence shown here is derived from an EMBL/GenBank/DDBJ whole genome shotgun (WGS) entry which is preliminary data.</text>
</comment>
<name>A0ABS1CES9_9GAMM</name>
<reference evidence="2 3" key="1">
    <citation type="journal article" date="2020" name="Microorganisms">
        <title>Osmotic Adaptation and Compatible Solute Biosynthesis of Phototrophic Bacteria as Revealed from Genome Analyses.</title>
        <authorList>
            <person name="Imhoff J.F."/>
            <person name="Rahn T."/>
            <person name="Kunzel S."/>
            <person name="Keller A."/>
            <person name="Neulinger S.C."/>
        </authorList>
    </citation>
    <scope>NUCLEOTIDE SEQUENCE [LARGE SCALE GENOMIC DNA]</scope>
    <source>
        <strain evidence="2 3">DSM 6210</strain>
    </source>
</reference>
<protein>
    <recommendedName>
        <fullName evidence="4">DUF2333 family protein</fullName>
    </recommendedName>
</protein>
<evidence type="ECO:0000313" key="3">
    <source>
        <dbReference type="Proteomes" id="UP000748752"/>
    </source>
</evidence>
<proteinExistence type="predicted"/>
<dbReference type="Pfam" id="PF10095">
    <property type="entry name" value="DUF2333"/>
    <property type="match status" value="1"/>
</dbReference>
<gene>
    <name evidence="2" type="ORF">CKO31_06460</name>
</gene>
<dbReference type="InterPro" id="IPR016936">
    <property type="entry name" value="UCP029693"/>
</dbReference>
<organism evidence="2 3">
    <name type="scientific">Thiohalocapsa halophila</name>
    <dbReference type="NCBI Taxonomy" id="69359"/>
    <lineage>
        <taxon>Bacteria</taxon>
        <taxon>Pseudomonadati</taxon>
        <taxon>Pseudomonadota</taxon>
        <taxon>Gammaproteobacteria</taxon>
        <taxon>Chromatiales</taxon>
        <taxon>Chromatiaceae</taxon>
        <taxon>Thiohalocapsa</taxon>
    </lineage>
</organism>
<keyword evidence="1" id="KW-1133">Transmembrane helix</keyword>
<keyword evidence="3" id="KW-1185">Reference proteome</keyword>
<keyword evidence="1" id="KW-0812">Transmembrane</keyword>
<sequence length="339" mass="37350">MSPTAQRRLALKESNKSPIKRILTWLTKQTVLWSGLIIGIPVLLAALWIGILIWVWDTPEINKDFQDPANADLARDEKGALLAEAITYQFRRRLNDQGGWAPNDLVIFFDRNAACAAGVKGEPGGIWYVTTEIFEVFADRTARIGGSSQDDPRLTNAAKKFNYDPRRWGISWLGGADSQHEYELGFEDLDEYVKDLRAGNAVSNVRPDDLAALLTELGGQNGALDKIYSRLNDAAQVPPDERRHRVYSAICAAAVSADTLSVIRSAYGPDFEPDAVVALDEAIQDLYRVSQLYPPIVLNGADDSLWLVNHARNIAAMLSATFDPILDSARSLPGGEVAR</sequence>
<evidence type="ECO:0008006" key="4">
    <source>
        <dbReference type="Google" id="ProtNLM"/>
    </source>
</evidence>
<feature type="transmembrane region" description="Helical" evidence="1">
    <location>
        <begin position="30"/>
        <end position="56"/>
    </location>
</feature>
<dbReference type="Proteomes" id="UP000748752">
    <property type="component" value="Unassembled WGS sequence"/>
</dbReference>
<keyword evidence="1" id="KW-0472">Membrane</keyword>
<accession>A0ABS1CES9</accession>
<evidence type="ECO:0000313" key="2">
    <source>
        <dbReference type="EMBL" id="MBK1630394.1"/>
    </source>
</evidence>